<accession>D8QJ67</accession>
<dbReference type="KEGG" id="scm:SCHCO_02555469"/>
<keyword evidence="1" id="KW-0472">Membrane</keyword>
<feature type="transmembrane region" description="Helical" evidence="1">
    <location>
        <begin position="98"/>
        <end position="117"/>
    </location>
</feature>
<feature type="transmembrane region" description="Helical" evidence="1">
    <location>
        <begin position="38"/>
        <end position="63"/>
    </location>
</feature>
<evidence type="ECO:0000313" key="3">
    <source>
        <dbReference type="Proteomes" id="UP000007431"/>
    </source>
</evidence>
<dbReference type="GeneID" id="9593124"/>
<keyword evidence="1" id="KW-0812">Transmembrane</keyword>
<feature type="transmembrane region" description="Helical" evidence="1">
    <location>
        <begin position="129"/>
        <end position="149"/>
    </location>
</feature>
<feature type="non-terminal residue" evidence="2">
    <location>
        <position position="165"/>
    </location>
</feature>
<keyword evidence="1" id="KW-1133">Transmembrane helix</keyword>
<dbReference type="Proteomes" id="UP000007431">
    <property type="component" value="Unassembled WGS sequence"/>
</dbReference>
<reference evidence="2 3" key="1">
    <citation type="journal article" date="2010" name="Nat. Biotechnol.">
        <title>Genome sequence of the model mushroom Schizophyllum commune.</title>
        <authorList>
            <person name="Ohm R.A."/>
            <person name="de Jong J.F."/>
            <person name="Lugones L.G."/>
            <person name="Aerts A."/>
            <person name="Kothe E."/>
            <person name="Stajich J.E."/>
            <person name="de Vries R.P."/>
            <person name="Record E."/>
            <person name="Levasseur A."/>
            <person name="Baker S.E."/>
            <person name="Bartholomew K.A."/>
            <person name="Coutinho P.M."/>
            <person name="Erdmann S."/>
            <person name="Fowler T.J."/>
            <person name="Gathman A.C."/>
            <person name="Lombard V."/>
            <person name="Henrissat B."/>
            <person name="Knabe N."/>
            <person name="Kuees U."/>
            <person name="Lilly W.W."/>
            <person name="Lindquist E."/>
            <person name="Lucas S."/>
            <person name="Magnuson J.K."/>
            <person name="Piumi F."/>
            <person name="Raudaskoski M."/>
            <person name="Salamov A."/>
            <person name="Schmutz J."/>
            <person name="Schwarze F.W.M.R."/>
            <person name="vanKuyk P.A."/>
            <person name="Horton J.S."/>
            <person name="Grigoriev I.V."/>
            <person name="Woesten H.A.B."/>
        </authorList>
    </citation>
    <scope>NUCLEOTIDE SEQUENCE [LARGE SCALE GENOMIC DNA]</scope>
    <source>
        <strain evidence="3">H4-8 / FGSC 9210</strain>
    </source>
</reference>
<dbReference type="OrthoDB" id="10443798at2759"/>
<dbReference type="HOGENOM" id="CLU_1611734_0_0_1"/>
<proteinExistence type="predicted"/>
<evidence type="ECO:0000256" key="1">
    <source>
        <dbReference type="SAM" id="Phobius"/>
    </source>
</evidence>
<evidence type="ECO:0000313" key="2">
    <source>
        <dbReference type="EMBL" id="EFI92032.1"/>
    </source>
</evidence>
<sequence length="165" mass="17524">MSAADDSADIMVGPLVQGGSSTCHTPHDHSSDPIQRDLAWNCVCASVSWLLTWAFAGITGVFVSASIEEQRSFDARFSRLPISLAMIVKVGATKGVKLGLVLSAVFATISLAMYGVSRCMNDMWAIGRCVERAGIVMLVLGPIAGAFFVEIVDLYEGPVTVEVPT</sequence>
<gene>
    <name evidence="2" type="ORF">SCHCODRAFT_113898</name>
</gene>
<dbReference type="InParanoid" id="D8QJ67"/>
<dbReference type="VEuPathDB" id="FungiDB:SCHCODRAFT_02555469"/>
<name>D8QJ67_SCHCM</name>
<dbReference type="RefSeq" id="XP_003026935.1">
    <property type="nucleotide sequence ID" value="XM_003026889.1"/>
</dbReference>
<protein>
    <submittedName>
        <fullName evidence="2">Uncharacterized protein</fullName>
    </submittedName>
</protein>
<organism evidence="3">
    <name type="scientific">Schizophyllum commune (strain H4-8 / FGSC 9210)</name>
    <name type="common">Split gill fungus</name>
    <dbReference type="NCBI Taxonomy" id="578458"/>
    <lineage>
        <taxon>Eukaryota</taxon>
        <taxon>Fungi</taxon>
        <taxon>Dikarya</taxon>
        <taxon>Basidiomycota</taxon>
        <taxon>Agaricomycotina</taxon>
        <taxon>Agaricomycetes</taxon>
        <taxon>Agaricomycetidae</taxon>
        <taxon>Agaricales</taxon>
        <taxon>Schizophyllaceae</taxon>
        <taxon>Schizophyllum</taxon>
    </lineage>
</organism>
<dbReference type="AlphaFoldDB" id="D8QJ67"/>
<dbReference type="EMBL" id="GL377314">
    <property type="protein sequence ID" value="EFI92032.1"/>
    <property type="molecule type" value="Genomic_DNA"/>
</dbReference>
<keyword evidence="3" id="KW-1185">Reference proteome</keyword>